<evidence type="ECO:0000256" key="1">
    <source>
        <dbReference type="SAM" id="Phobius"/>
    </source>
</evidence>
<reference evidence="2 3" key="1">
    <citation type="journal article" date="2012" name="J. Bacteriol.">
        <title>Draft Genome Sequence of Plant Growth-Promoting Rhizobium Mesorhizobium amorphae, Isolated from Zinc-Lead Mine Tailings.</title>
        <authorList>
            <person name="Hao X."/>
            <person name="Lin Y."/>
            <person name="Johnstone L."/>
            <person name="Baltrus D.A."/>
            <person name="Miller S.J."/>
            <person name="Wei G."/>
            <person name="Rensing C."/>
        </authorList>
    </citation>
    <scope>NUCLEOTIDE SEQUENCE [LARGE SCALE GENOMIC DNA]</scope>
    <source>
        <strain evidence="2 3">CCNWGS0123</strain>
    </source>
</reference>
<protein>
    <submittedName>
        <fullName evidence="2">Uncharacterized protein</fullName>
    </submittedName>
</protein>
<evidence type="ECO:0000313" key="3">
    <source>
        <dbReference type="Proteomes" id="UP000002949"/>
    </source>
</evidence>
<evidence type="ECO:0000313" key="2">
    <source>
        <dbReference type="EMBL" id="EHH10890.1"/>
    </source>
</evidence>
<gene>
    <name evidence="2" type="ORF">MEA186_16877</name>
</gene>
<keyword evidence="1" id="KW-0812">Transmembrane</keyword>
<dbReference type="Proteomes" id="UP000002949">
    <property type="component" value="Unassembled WGS sequence"/>
</dbReference>
<sequence length="232" mass="25592">MAENITGAHKTRKPGFGSRPLVKFLTLAAVLSVLTWVGFKVSAYRDFMRDLNTYQGVKLGDSMDETKYALGYPPFVVGPPESGTPDKPAPDFQFSPIYQTDGNDPKNAMPDGKKVGDFLGWQYEETDHRIDLSFDPETKRISEIGCYANSSVNGNTKQLCPALFGIDSNSSEDEVLAKLGSPDAQKIEGASKSLRYDEIGLEVTLSKRRVYMLSKTYPVGSSIGWFLANRLL</sequence>
<feature type="transmembrane region" description="Helical" evidence="1">
    <location>
        <begin position="21"/>
        <end position="39"/>
    </location>
</feature>
<accession>G6YBP9</accession>
<name>G6YBP9_9HYPH</name>
<dbReference type="EMBL" id="AGSN01000119">
    <property type="protein sequence ID" value="EHH10890.1"/>
    <property type="molecule type" value="Genomic_DNA"/>
</dbReference>
<dbReference type="AlphaFoldDB" id="G6YBP9"/>
<keyword evidence="3" id="KW-1185">Reference proteome</keyword>
<proteinExistence type="predicted"/>
<dbReference type="KEGG" id="mamo:A6B35_07290"/>
<organism evidence="2 3">
    <name type="scientific">Mesorhizobium amorphae CCNWGS0123</name>
    <dbReference type="NCBI Taxonomy" id="1082933"/>
    <lineage>
        <taxon>Bacteria</taxon>
        <taxon>Pseudomonadati</taxon>
        <taxon>Pseudomonadota</taxon>
        <taxon>Alphaproteobacteria</taxon>
        <taxon>Hyphomicrobiales</taxon>
        <taxon>Phyllobacteriaceae</taxon>
        <taxon>Mesorhizobium</taxon>
    </lineage>
</organism>
<keyword evidence="1" id="KW-0472">Membrane</keyword>
<dbReference type="RefSeq" id="WP_006202901.1">
    <property type="nucleotide sequence ID" value="NZ_AGSN01000119.1"/>
</dbReference>
<keyword evidence="1" id="KW-1133">Transmembrane helix</keyword>